<dbReference type="Proteomes" id="UP001221757">
    <property type="component" value="Unassembled WGS sequence"/>
</dbReference>
<reference evidence="1" key="1">
    <citation type="submission" date="2023-03" db="EMBL/GenBank/DDBJ databases">
        <title>Massive genome expansion in bonnet fungi (Mycena s.s.) driven by repeated elements and novel gene families across ecological guilds.</title>
        <authorList>
            <consortium name="Lawrence Berkeley National Laboratory"/>
            <person name="Harder C.B."/>
            <person name="Miyauchi S."/>
            <person name="Viragh M."/>
            <person name="Kuo A."/>
            <person name="Thoen E."/>
            <person name="Andreopoulos B."/>
            <person name="Lu D."/>
            <person name="Skrede I."/>
            <person name="Drula E."/>
            <person name="Henrissat B."/>
            <person name="Morin E."/>
            <person name="Kohler A."/>
            <person name="Barry K."/>
            <person name="LaButti K."/>
            <person name="Morin E."/>
            <person name="Salamov A."/>
            <person name="Lipzen A."/>
            <person name="Mereny Z."/>
            <person name="Hegedus B."/>
            <person name="Baldrian P."/>
            <person name="Stursova M."/>
            <person name="Weitz H."/>
            <person name="Taylor A."/>
            <person name="Grigoriev I.V."/>
            <person name="Nagy L.G."/>
            <person name="Martin F."/>
            <person name="Kauserud H."/>
        </authorList>
    </citation>
    <scope>NUCLEOTIDE SEQUENCE</scope>
    <source>
        <strain evidence="1">CBHHK067</strain>
    </source>
</reference>
<keyword evidence="2" id="KW-1185">Reference proteome</keyword>
<organism evidence="1 2">
    <name type="scientific">Mycena rosella</name>
    <name type="common">Pink bonnet</name>
    <name type="synonym">Agaricus rosellus</name>
    <dbReference type="NCBI Taxonomy" id="1033263"/>
    <lineage>
        <taxon>Eukaryota</taxon>
        <taxon>Fungi</taxon>
        <taxon>Dikarya</taxon>
        <taxon>Basidiomycota</taxon>
        <taxon>Agaricomycotina</taxon>
        <taxon>Agaricomycetes</taxon>
        <taxon>Agaricomycetidae</taxon>
        <taxon>Agaricales</taxon>
        <taxon>Marasmiineae</taxon>
        <taxon>Mycenaceae</taxon>
        <taxon>Mycena</taxon>
    </lineage>
</organism>
<accession>A0AAD7GHX1</accession>
<name>A0AAD7GHX1_MYCRO</name>
<evidence type="ECO:0000313" key="2">
    <source>
        <dbReference type="Proteomes" id="UP001221757"/>
    </source>
</evidence>
<evidence type="ECO:0000313" key="1">
    <source>
        <dbReference type="EMBL" id="KAJ7695634.1"/>
    </source>
</evidence>
<comment type="caution">
    <text evidence="1">The sequence shown here is derived from an EMBL/GenBank/DDBJ whole genome shotgun (WGS) entry which is preliminary data.</text>
</comment>
<sequence>MVILAMIAISLVWGMQGTAYTRQARGRRGIAREGLLAHWMLRYIRRMVHRTGRWLVKIAGPQAVLVCQQDNHLQPTGERRLAQHHHDFHCETHQLNDLGETHDDNNNGTPGLVPIPKALSHIMFADDTILHNPYAGPMHLVFDSRSPFHAVRTCPGIIATLEENKETDGDS</sequence>
<dbReference type="EMBL" id="JARKIE010000037">
    <property type="protein sequence ID" value="KAJ7695634.1"/>
    <property type="molecule type" value="Genomic_DNA"/>
</dbReference>
<proteinExistence type="predicted"/>
<dbReference type="AlphaFoldDB" id="A0AAD7GHX1"/>
<protein>
    <submittedName>
        <fullName evidence="1">Uncharacterized protein</fullName>
    </submittedName>
</protein>
<gene>
    <name evidence="1" type="ORF">B0H17DRAFT_1131265</name>
</gene>